<keyword evidence="1" id="KW-1133">Transmembrane helix</keyword>
<evidence type="ECO:0000313" key="4">
    <source>
        <dbReference type="Proteomes" id="UP001165405"/>
    </source>
</evidence>
<feature type="chain" id="PRO_5041459014" evidence="2">
    <location>
        <begin position="28"/>
        <end position="314"/>
    </location>
</feature>
<keyword evidence="4" id="KW-1185">Reference proteome</keyword>
<dbReference type="NCBIfam" id="TIGR01167">
    <property type="entry name" value="LPXTG_anchor"/>
    <property type="match status" value="1"/>
</dbReference>
<feature type="transmembrane region" description="Helical" evidence="1">
    <location>
        <begin position="286"/>
        <end position="306"/>
    </location>
</feature>
<evidence type="ECO:0000256" key="2">
    <source>
        <dbReference type="SAM" id="SignalP"/>
    </source>
</evidence>
<dbReference type="EMBL" id="JAKGSG010000021">
    <property type="protein sequence ID" value="MCF4120450.1"/>
    <property type="molecule type" value="Genomic_DNA"/>
</dbReference>
<keyword evidence="1" id="KW-0812">Transmembrane</keyword>
<dbReference type="Proteomes" id="UP001165405">
    <property type="component" value="Unassembled WGS sequence"/>
</dbReference>
<dbReference type="AlphaFoldDB" id="A0AA41U6M4"/>
<proteinExistence type="predicted"/>
<dbReference type="RefSeq" id="WP_236088221.1">
    <property type="nucleotide sequence ID" value="NZ_JAKGSG010000021.1"/>
</dbReference>
<name>A0AA41U6M4_9MICO</name>
<evidence type="ECO:0000313" key="3">
    <source>
        <dbReference type="EMBL" id="MCF4120450.1"/>
    </source>
</evidence>
<protein>
    <submittedName>
        <fullName evidence="3">LPXTG cell wall anchor domain-containing protein</fullName>
    </submittedName>
</protein>
<feature type="signal peptide" evidence="2">
    <location>
        <begin position="1"/>
        <end position="27"/>
    </location>
</feature>
<accession>A0AA41U6M4</accession>
<evidence type="ECO:0000256" key="1">
    <source>
        <dbReference type="SAM" id="Phobius"/>
    </source>
</evidence>
<comment type="caution">
    <text evidence="3">The sequence shown here is derived from an EMBL/GenBank/DDBJ whole genome shotgun (WGS) entry which is preliminary data.</text>
</comment>
<organism evidence="3 4">
    <name type="scientific">Antribacter soli</name>
    <dbReference type="NCBI Taxonomy" id="2910976"/>
    <lineage>
        <taxon>Bacteria</taxon>
        <taxon>Bacillati</taxon>
        <taxon>Actinomycetota</taxon>
        <taxon>Actinomycetes</taxon>
        <taxon>Micrococcales</taxon>
        <taxon>Promicromonosporaceae</taxon>
        <taxon>Antribacter</taxon>
    </lineage>
</organism>
<sequence length="314" mass="32935">MHKILASVATTALALGGLTVAAMPAAADVAPPSSPAAPELVVPADPGQITDCDATIEDVVVPEDTEAIDYTFDGRYLVARTMPGYTFGSGGSFGRYRHTPDEDPRQGGFLTGHTAELGIEQLVAPRCGLTVLSYEPVCVDGTPHLKYEIARPEGATRDDIALISWEGDRAGWEVLASGSGHDYPLSGLYHWPDIVVNADGTYSSRDNPQVRVADVDLHFSAGYLGADGIRRYYATFFEDAPITNPCGTDATVPAATPVANPVSSTSQSPSAAADSTEVLPETGATVGTAVGATALLLALGTGLLWYRRRLVARD</sequence>
<reference evidence="3" key="1">
    <citation type="submission" date="2022-01" db="EMBL/GenBank/DDBJ databases">
        <title>Antribacter sp. nov., isolated from Guizhou of China.</title>
        <authorList>
            <person name="Chengliang C."/>
            <person name="Ya Z."/>
        </authorList>
    </citation>
    <scope>NUCLEOTIDE SEQUENCE</scope>
    <source>
        <strain evidence="3">KLBMP 9083</strain>
    </source>
</reference>
<keyword evidence="2" id="KW-0732">Signal</keyword>
<gene>
    <name evidence="3" type="ORF">L1785_05605</name>
</gene>
<keyword evidence="1" id="KW-0472">Membrane</keyword>